<protein>
    <submittedName>
        <fullName evidence="2">Uncharacterized protein</fullName>
    </submittedName>
</protein>
<sequence length="353" mass="37139">MEDVVIERVSSTCDLGVEMDSKLMYTDHIDKLSPVIIVVVTITPSNGRASKQQSGQVSYRRQHQTSSPDLIDVTGSSAASKGDGKTAAPSIVSGCYKLHSQSSEEDAQAGKKKQKKKNKTASSTATSASSSFLAASVAATDQVLLKLVQRLASLRSNSNPKKKSKKKKHSTDSAGSSSAGDTAAQCKKPRCENQSGQSGNYHVIEAEEDDAAASSGHPGAKVISAGGGQIDCITFGRKREQENEEEAAAVDCDLVFCEVEKAAASGEIQAGGDDEIFPEEEEVECVHGYCDEEGCDGLSFGVGIVSEEEGEGGRTRGRQEQGVDAEEEGGCSMGANVSRHHEKGLTGRRAQST</sequence>
<reference evidence="2 3" key="1">
    <citation type="submission" date="2024-05" db="EMBL/GenBank/DDBJ databases">
        <title>Culex pipiens pipiens assembly and annotation.</title>
        <authorList>
            <person name="Alout H."/>
            <person name="Durand T."/>
        </authorList>
    </citation>
    <scope>NUCLEOTIDE SEQUENCE [LARGE SCALE GENOMIC DNA]</scope>
    <source>
        <strain evidence="2">HA-2024</strain>
        <tissue evidence="2">Whole body</tissue>
    </source>
</reference>
<evidence type="ECO:0000256" key="1">
    <source>
        <dbReference type="SAM" id="MobiDB-lite"/>
    </source>
</evidence>
<feature type="compositionally biased region" description="Basic and acidic residues" evidence="1">
    <location>
        <begin position="311"/>
        <end position="321"/>
    </location>
</feature>
<proteinExistence type="predicted"/>
<organism evidence="2 3">
    <name type="scientific">Culex pipiens pipiens</name>
    <name type="common">Northern house mosquito</name>
    <dbReference type="NCBI Taxonomy" id="38569"/>
    <lineage>
        <taxon>Eukaryota</taxon>
        <taxon>Metazoa</taxon>
        <taxon>Ecdysozoa</taxon>
        <taxon>Arthropoda</taxon>
        <taxon>Hexapoda</taxon>
        <taxon>Insecta</taxon>
        <taxon>Pterygota</taxon>
        <taxon>Neoptera</taxon>
        <taxon>Endopterygota</taxon>
        <taxon>Diptera</taxon>
        <taxon>Nematocera</taxon>
        <taxon>Culicoidea</taxon>
        <taxon>Culicidae</taxon>
        <taxon>Culicinae</taxon>
        <taxon>Culicini</taxon>
        <taxon>Culex</taxon>
        <taxon>Culex</taxon>
    </lineage>
</organism>
<name>A0ABD1CPR3_CULPP</name>
<dbReference type="Proteomes" id="UP001562425">
    <property type="component" value="Unassembled WGS sequence"/>
</dbReference>
<evidence type="ECO:0000313" key="3">
    <source>
        <dbReference type="Proteomes" id="UP001562425"/>
    </source>
</evidence>
<feature type="region of interest" description="Disordered" evidence="1">
    <location>
        <begin position="155"/>
        <end position="198"/>
    </location>
</feature>
<feature type="compositionally biased region" description="Low complexity" evidence="1">
    <location>
        <begin position="172"/>
        <end position="184"/>
    </location>
</feature>
<accession>A0ABD1CPR3</accession>
<feature type="region of interest" description="Disordered" evidence="1">
    <location>
        <begin position="47"/>
        <end position="87"/>
    </location>
</feature>
<keyword evidence="3" id="KW-1185">Reference proteome</keyword>
<evidence type="ECO:0000313" key="2">
    <source>
        <dbReference type="EMBL" id="KAL1378047.1"/>
    </source>
</evidence>
<feature type="region of interest" description="Disordered" evidence="1">
    <location>
        <begin position="307"/>
        <end position="353"/>
    </location>
</feature>
<feature type="compositionally biased region" description="Basic residues" evidence="1">
    <location>
        <begin position="110"/>
        <end position="119"/>
    </location>
</feature>
<dbReference type="AlphaFoldDB" id="A0ABD1CPR3"/>
<feature type="region of interest" description="Disordered" evidence="1">
    <location>
        <begin position="102"/>
        <end position="126"/>
    </location>
</feature>
<comment type="caution">
    <text evidence="2">The sequence shown here is derived from an EMBL/GenBank/DDBJ whole genome shotgun (WGS) entry which is preliminary data.</text>
</comment>
<feature type="compositionally biased region" description="Polar residues" evidence="1">
    <location>
        <begin position="47"/>
        <end position="79"/>
    </location>
</feature>
<gene>
    <name evidence="2" type="ORF">pipiens_015854</name>
</gene>
<feature type="compositionally biased region" description="Basic residues" evidence="1">
    <location>
        <begin position="160"/>
        <end position="169"/>
    </location>
</feature>
<dbReference type="EMBL" id="JBEHCU010010554">
    <property type="protein sequence ID" value="KAL1378047.1"/>
    <property type="molecule type" value="Genomic_DNA"/>
</dbReference>
<feature type="non-terminal residue" evidence="2">
    <location>
        <position position="353"/>
    </location>
</feature>